<dbReference type="PANTHER" id="PTHR36436">
    <property type="entry name" value="SLL5081 PROTEIN"/>
    <property type="match status" value="1"/>
</dbReference>
<dbReference type="Gene3D" id="2.30.320.10">
    <property type="entry name" value="YwqG-like"/>
    <property type="match status" value="1"/>
</dbReference>
<organism evidence="1 2">
    <name type="scientific">Roseimicrobium gellanilyticum</name>
    <dbReference type="NCBI Taxonomy" id="748857"/>
    <lineage>
        <taxon>Bacteria</taxon>
        <taxon>Pseudomonadati</taxon>
        <taxon>Verrucomicrobiota</taxon>
        <taxon>Verrucomicrobiia</taxon>
        <taxon>Verrucomicrobiales</taxon>
        <taxon>Verrucomicrobiaceae</taxon>
        <taxon>Roseimicrobium</taxon>
    </lineage>
</organism>
<proteinExistence type="predicted"/>
<dbReference type="PANTHER" id="PTHR36436:SF6">
    <property type="entry name" value="SLL5081 PROTEIN"/>
    <property type="match status" value="1"/>
</dbReference>
<dbReference type="InterPro" id="IPR015315">
    <property type="entry name" value="DUF1963"/>
</dbReference>
<dbReference type="InterPro" id="IPR035948">
    <property type="entry name" value="YwqG-like_sf"/>
</dbReference>
<dbReference type="RefSeq" id="WP_170156983.1">
    <property type="nucleotide sequence ID" value="NZ_QNRR01000002.1"/>
</dbReference>
<sequence length="243" mass="26933">MDIDKVIEAANRKGLTLHEDFIRMVAKTTVDIRLAGNAGEFLGSRFGGAPVLPPDFNWPRHEVGTYQFLGQINFSEIESAPSELPATGLLSLFFATDPNNEIFWGDPGYVLGYYSPDTTEAIAHRAPDASEPPSLKVLLQKSVSLPGSPFLSFNWPFSDEVEDVFFHELPEELGKASDYLLGYPSFNTLAYDPTPEGGWISLITLQSHDQLGWNWHDGDKLMVFIEKEKLAACDFTNLICDAG</sequence>
<dbReference type="AlphaFoldDB" id="A0A366HTD2"/>
<gene>
    <name evidence="1" type="ORF">DES53_102900</name>
</gene>
<accession>A0A366HTD2</accession>
<dbReference type="SUPFAM" id="SSF103032">
    <property type="entry name" value="Hypothetical protein YwqG"/>
    <property type="match status" value="1"/>
</dbReference>
<evidence type="ECO:0000313" key="1">
    <source>
        <dbReference type="EMBL" id="RBP46509.1"/>
    </source>
</evidence>
<dbReference type="Pfam" id="PF09234">
    <property type="entry name" value="DUF1963"/>
    <property type="match status" value="1"/>
</dbReference>
<reference evidence="1 2" key="1">
    <citation type="submission" date="2018-06" db="EMBL/GenBank/DDBJ databases">
        <title>Genomic Encyclopedia of Type Strains, Phase IV (KMG-IV): sequencing the most valuable type-strain genomes for metagenomic binning, comparative biology and taxonomic classification.</title>
        <authorList>
            <person name="Goeker M."/>
        </authorList>
    </citation>
    <scope>NUCLEOTIDE SEQUENCE [LARGE SCALE GENOMIC DNA]</scope>
    <source>
        <strain evidence="1 2">DSM 25532</strain>
    </source>
</reference>
<dbReference type="Proteomes" id="UP000253426">
    <property type="component" value="Unassembled WGS sequence"/>
</dbReference>
<comment type="caution">
    <text evidence="1">The sequence shown here is derived from an EMBL/GenBank/DDBJ whole genome shotgun (WGS) entry which is preliminary data.</text>
</comment>
<name>A0A366HTD2_9BACT</name>
<keyword evidence="2" id="KW-1185">Reference proteome</keyword>
<protein>
    <submittedName>
        <fullName evidence="1">Uncharacterized protein YwqG</fullName>
    </submittedName>
</protein>
<dbReference type="EMBL" id="QNRR01000002">
    <property type="protein sequence ID" value="RBP46509.1"/>
    <property type="molecule type" value="Genomic_DNA"/>
</dbReference>
<evidence type="ECO:0000313" key="2">
    <source>
        <dbReference type="Proteomes" id="UP000253426"/>
    </source>
</evidence>